<organism evidence="6 18">
    <name type="scientific">Streptococcus pneumoniae</name>
    <dbReference type="NCBI Taxonomy" id="1313"/>
    <lineage>
        <taxon>Bacteria</taxon>
        <taxon>Bacillati</taxon>
        <taxon>Bacillota</taxon>
        <taxon>Bacilli</taxon>
        <taxon>Lactobacillales</taxon>
        <taxon>Streptococcaceae</taxon>
        <taxon>Streptococcus</taxon>
    </lineage>
</organism>
<dbReference type="GO" id="GO:0009052">
    <property type="term" value="P:pentose-phosphate shunt, non-oxidative branch"/>
    <property type="evidence" value="ECO:0007669"/>
    <property type="project" value="TreeGrafter"/>
</dbReference>
<dbReference type="EMBL" id="CABABW010000003">
    <property type="protein sequence ID" value="VRI33958.1"/>
    <property type="molecule type" value="Genomic_DNA"/>
</dbReference>
<evidence type="ECO:0000256" key="3">
    <source>
        <dbReference type="ARBA" id="ARBA00023235"/>
    </source>
</evidence>
<reference evidence="24 25" key="4">
    <citation type="submission" date="2019-07" db="EMBL/GenBank/DDBJ databases">
        <authorList>
            <person name="Mohale T."/>
        </authorList>
    </citation>
    <scope>NUCLEOTIDE SEQUENCE [LARGE SCALE GENOMIC DNA]</scope>
    <source>
        <strain evidence="11 25">NTPn 126</strain>
        <strain evidence="12 24">NTPn 59</strain>
    </source>
</reference>
<dbReference type="Proteomes" id="UP000467349">
    <property type="component" value="Unassembled WGS sequence"/>
</dbReference>
<evidence type="ECO:0000256" key="4">
    <source>
        <dbReference type="HAMAP-Rule" id="MF_01556"/>
    </source>
</evidence>
<dbReference type="EMBL" id="VMWH01000034">
    <property type="protein sequence ID" value="TVW85596.1"/>
    <property type="molecule type" value="Genomic_DNA"/>
</dbReference>
<evidence type="ECO:0000313" key="14">
    <source>
        <dbReference type="EMBL" id="VKB49815.1"/>
    </source>
</evidence>
<dbReference type="InterPro" id="IPR003500">
    <property type="entry name" value="RpiB_LacA_LacB"/>
</dbReference>
<reference evidence="10 19" key="2">
    <citation type="submission" date="2017-07" db="EMBL/GenBank/DDBJ databases">
        <title>Invasive disease caused simultaneously by more than one serotype of Streptococcus pneumoniae, South Africa.</title>
        <authorList>
            <person name="Ndlangisa K."/>
            <person name="Du Plessis M."/>
            <person name="Von Gottberg A."/>
        </authorList>
    </citation>
    <scope>NUCLEOTIDE SEQUENCE [LARGE SCALE GENOMIC DNA]</scope>
    <source>
        <strain evidence="10 19">8227-15B</strain>
    </source>
</reference>
<gene>
    <name evidence="6" type="primary">lacB-2</name>
    <name evidence="4 7" type="synonym">lacB</name>
    <name evidence="10" type="ORF">A5N45_00540</name>
    <name evidence="12" type="ORF">AZJ28_00180</name>
    <name evidence="11" type="ORF">AZJ70_03795</name>
    <name evidence="6" type="ORF">ERS096071_00052</name>
    <name evidence="9" type="ORF">GM535_09760</name>
    <name evidence="8" type="ORF">GM545_08780</name>
    <name evidence="7" type="ORF">RLG82_04885</name>
    <name evidence="15" type="ORF">SAMEA2627268_01963</name>
    <name evidence="14" type="ORF">SAMEA3353631_00353</name>
    <name evidence="16" type="ORF">SAMEA3381574_00559</name>
    <name evidence="13" type="ORF">SAMEA3431391_01012</name>
    <name evidence="17" type="ORF">SAMEA4038883_00366</name>
</gene>
<dbReference type="GO" id="GO:0019388">
    <property type="term" value="P:galactose catabolic process"/>
    <property type="evidence" value="ECO:0007669"/>
    <property type="project" value="UniProtKB-UniPathway"/>
</dbReference>
<comment type="similarity">
    <text evidence="1 4">Belongs to the LacAB/RpiB family.</text>
</comment>
<evidence type="ECO:0000313" key="27">
    <source>
        <dbReference type="Proteomes" id="UP000467349"/>
    </source>
</evidence>
<evidence type="ECO:0000313" key="9">
    <source>
        <dbReference type="EMBL" id="MTV77531.1"/>
    </source>
</evidence>
<reference evidence="8 27" key="5">
    <citation type="submission" date="2019-11" db="EMBL/GenBank/DDBJ databases">
        <title>Growth characteristics of pneumococcus vary with the chemical composition of the capsule and with environmental conditions.</title>
        <authorList>
            <person name="Tothpal A."/>
            <person name="Desobry K."/>
            <person name="Joshi S."/>
            <person name="Wyllie A.L."/>
            <person name="Weinberger D.M."/>
        </authorList>
    </citation>
    <scope>NUCLEOTIDE SEQUENCE</scope>
    <source>
        <strain evidence="8">Pnumococcus09N</strain>
        <strain evidence="27">pnumococcus09N</strain>
        <strain evidence="9">Pnumococcus10A</strain>
    </source>
</reference>
<evidence type="ECO:0000313" key="20">
    <source>
        <dbReference type="Proteomes" id="UP000290138"/>
    </source>
</evidence>
<sequence length="171" mass="18958">MRIAIGCDHIVTDEKMAVSEFLKSKGYEVIDFGTYDHTRTHYPIFGKKVGEAVTSGQADLGVCICGTGVGINNAVNKVPGVRSALVRDMTTALYAKEQLNANVIGFGGKITGELLMCDIIEAFIHAEYKPTEENKKLIAKIEHVESHNAQQTDANFFTEFLEKWDRGEYHD</sequence>
<evidence type="ECO:0000313" key="25">
    <source>
        <dbReference type="Proteomes" id="UP000320896"/>
    </source>
</evidence>
<dbReference type="HAMAP" id="MF_01556">
    <property type="entry name" value="LacB"/>
    <property type="match status" value="1"/>
</dbReference>
<dbReference type="Proteomes" id="UP000310997">
    <property type="component" value="Unassembled WGS sequence"/>
</dbReference>
<dbReference type="Proteomes" id="UP001184693">
    <property type="component" value="Unassembled WGS sequence"/>
</dbReference>
<evidence type="ECO:0000313" key="17">
    <source>
        <dbReference type="EMBL" id="VTE36204.1"/>
    </source>
</evidence>
<dbReference type="Proteomes" id="UP000304540">
    <property type="component" value="Unassembled WGS sequence"/>
</dbReference>
<dbReference type="OMA" id="VREWLTY"/>
<dbReference type="PANTHER" id="PTHR30345:SF0">
    <property type="entry name" value="DNA DAMAGE-REPAIR_TOLERATION PROTEIN DRT102"/>
    <property type="match status" value="1"/>
</dbReference>
<evidence type="ECO:0000313" key="18">
    <source>
        <dbReference type="Proteomes" id="UP000045541"/>
    </source>
</evidence>
<dbReference type="Gene3D" id="3.40.1400.10">
    <property type="entry name" value="Sugar-phosphate isomerase, RpiB/LacA/LacB"/>
    <property type="match status" value="1"/>
</dbReference>
<dbReference type="Proteomes" id="UP000358702">
    <property type="component" value="Unassembled WGS sequence"/>
</dbReference>
<dbReference type="SMR" id="A0A062WPI3"/>
<evidence type="ECO:0000313" key="16">
    <source>
        <dbReference type="EMBL" id="VRI33958.1"/>
    </source>
</evidence>
<dbReference type="EMBL" id="CABDLL010000002">
    <property type="protein sequence ID" value="VTE36204.1"/>
    <property type="molecule type" value="Genomic_DNA"/>
</dbReference>
<evidence type="ECO:0000256" key="5">
    <source>
        <dbReference type="NCBIfam" id="TIGR01119"/>
    </source>
</evidence>
<dbReference type="EC" id="5.3.1.26" evidence="4 5"/>
<reference evidence="13 20" key="3">
    <citation type="submission" date="2019-02" db="EMBL/GenBank/DDBJ databases">
        <authorList>
            <consortium name="Pathogen Informatics"/>
        </authorList>
    </citation>
    <scope>NUCLEOTIDE SEQUENCE [LARGE SCALE GENOMIC DNA]</scope>
    <source>
        <strain evidence="13">GPS_HK_21-sc-2296565</strain>
        <strain evidence="14 26">GPSC21</strain>
        <strain evidence="16 21">GPSC232</strain>
        <strain evidence="15 23">GPSC47</strain>
        <strain evidence="17 22">GPSC559</strain>
    </source>
</reference>
<name>A0A062WPI3_STREE</name>
<dbReference type="PANTHER" id="PTHR30345">
    <property type="entry name" value="RIBOSE-5-PHOSPHATE ISOMERASE B"/>
    <property type="match status" value="1"/>
</dbReference>
<evidence type="ECO:0000313" key="11">
    <source>
        <dbReference type="EMBL" id="TVW85596.1"/>
    </source>
</evidence>
<comment type="catalytic activity">
    <reaction evidence="4">
        <text>aldehydo-D-galactose 6-phosphate = keto-D-tagatose 6-phosphate</text>
        <dbReference type="Rhea" id="RHEA:13033"/>
        <dbReference type="ChEBI" id="CHEBI:58255"/>
        <dbReference type="ChEBI" id="CHEBI:134283"/>
        <dbReference type="EC" id="5.3.1.26"/>
    </reaction>
</comment>
<keyword evidence="3 4" id="KW-0413">Isomerase</keyword>
<dbReference type="EMBL" id="WNHU01000049">
    <property type="protein sequence ID" value="MTV43702.1"/>
    <property type="molecule type" value="Genomic_DNA"/>
</dbReference>
<reference evidence="7" key="6">
    <citation type="submission" date="2023-06" db="EMBL/GenBank/DDBJ databases">
        <title>PCVPA Blantyre Malawi Pneumococcal carriage surveillance isolates.</title>
        <authorList>
            <person name="Obolski U."/>
            <person name="Swarthout T.D."/>
            <person name="Kalizang'Oma A."/>
            <person name="Mwalukomo T.S."/>
            <person name="Cave R."/>
            <person name="Brown C."/>
            <person name="Cornick J."/>
            <person name="Kamng'Ona A."/>
            <person name="Msefula J."/>
            <person name="French N."/>
            <person name="Hyderman R."/>
        </authorList>
    </citation>
    <scope>NUCLEOTIDE SEQUENCE</scope>
    <source>
        <strain evidence="7">BVY8TH</strain>
    </source>
</reference>
<dbReference type="PIRSF" id="PIRSF005384">
    <property type="entry name" value="RpiB_LacA_B"/>
    <property type="match status" value="1"/>
</dbReference>
<keyword evidence="2 4" id="KW-0423">Lactose metabolism</keyword>
<evidence type="ECO:0000313" key="15">
    <source>
        <dbReference type="EMBL" id="VMD02152.1"/>
    </source>
</evidence>
<dbReference type="Proteomes" id="UP000311381">
    <property type="component" value="Unassembled WGS sequence"/>
</dbReference>
<dbReference type="Proteomes" id="UP000315060">
    <property type="component" value="Unassembled WGS sequence"/>
</dbReference>
<dbReference type="NCBIfam" id="TIGR00689">
    <property type="entry name" value="rpiB_lacA_lacB"/>
    <property type="match status" value="1"/>
</dbReference>
<dbReference type="EMBL" id="CAANCB010000002">
    <property type="protein sequence ID" value="VKB49815.1"/>
    <property type="molecule type" value="Genomic_DNA"/>
</dbReference>
<dbReference type="EMBL" id="LR216058">
    <property type="protein sequence ID" value="VFI32275.1"/>
    <property type="molecule type" value="Genomic_DNA"/>
</dbReference>
<proteinExistence type="inferred from homology"/>
<dbReference type="Proteomes" id="UP000045541">
    <property type="component" value="Unassembled WGS sequence"/>
</dbReference>
<dbReference type="GO" id="GO:0019316">
    <property type="term" value="P:D-allose catabolic process"/>
    <property type="evidence" value="ECO:0007669"/>
    <property type="project" value="TreeGrafter"/>
</dbReference>
<accession>A0A062WPI3</accession>
<reference evidence="6 18" key="1">
    <citation type="submission" date="2015-03" db="EMBL/GenBank/DDBJ databases">
        <authorList>
            <consortium name="Pathogen Informatics"/>
            <person name="Murphy D."/>
        </authorList>
    </citation>
    <scope>NUCLEOTIDE SEQUENCE [LARGE SCALE GENOMIC DNA]</scope>
    <source>
        <strain evidence="6 18">0310</strain>
    </source>
</reference>
<dbReference type="Proteomes" id="UP000320896">
    <property type="component" value="Unassembled WGS sequence"/>
</dbReference>
<protein>
    <recommendedName>
        <fullName evidence="4 5">Galactose-6-phosphate isomerase subunit LacB</fullName>
        <ecNumber evidence="4 5">5.3.1.26</ecNumber>
    </recommendedName>
</protein>
<dbReference type="Proteomes" id="UP000290138">
    <property type="component" value="Chromosome"/>
</dbReference>
<dbReference type="NCBIfam" id="NF009258">
    <property type="entry name" value="PRK12615.1"/>
    <property type="match status" value="1"/>
</dbReference>
<dbReference type="RefSeq" id="WP_001216918.1">
    <property type="nucleotide sequence ID" value="NZ_AP018938.1"/>
</dbReference>
<dbReference type="EMBL" id="VMYC01000004">
    <property type="protein sequence ID" value="TVX73089.1"/>
    <property type="molecule type" value="Genomic_DNA"/>
</dbReference>
<comment type="pathway">
    <text evidence="4">Carbohydrate metabolism; D-galactose 6-phosphate degradation; D-tagatose 6-phosphate from D-galactose 6-phosphate: step 1/1.</text>
</comment>
<dbReference type="EMBL" id="WNHN01000042">
    <property type="protein sequence ID" value="MTV77531.1"/>
    <property type="molecule type" value="Genomic_DNA"/>
</dbReference>
<evidence type="ECO:0000313" key="6">
    <source>
        <dbReference type="EMBL" id="CKI81324.1"/>
    </source>
</evidence>
<dbReference type="EMBL" id="JAVPGZ010000179">
    <property type="protein sequence ID" value="MDS8038348.1"/>
    <property type="molecule type" value="Genomic_DNA"/>
</dbReference>
<dbReference type="Proteomes" id="UP000214939">
    <property type="component" value="Unassembled WGS sequence"/>
</dbReference>
<dbReference type="GO" id="GO:0050044">
    <property type="term" value="F:galactose-6-phosphate isomerase activity"/>
    <property type="evidence" value="ECO:0007669"/>
    <property type="project" value="UniProtKB-UniRule"/>
</dbReference>
<dbReference type="NCBIfam" id="NF006381">
    <property type="entry name" value="PRK08622.1"/>
    <property type="match status" value="1"/>
</dbReference>
<evidence type="ECO:0000313" key="26">
    <source>
        <dbReference type="Proteomes" id="UP000358702"/>
    </source>
</evidence>
<dbReference type="Proteomes" id="UP000729182">
    <property type="component" value="Unassembled WGS sequence"/>
</dbReference>
<dbReference type="NCBIfam" id="TIGR01119">
    <property type="entry name" value="lacB"/>
    <property type="match status" value="1"/>
</dbReference>
<dbReference type="NCBIfam" id="NF004051">
    <property type="entry name" value="PRK05571.1"/>
    <property type="match status" value="1"/>
</dbReference>
<dbReference type="GO" id="GO:0004751">
    <property type="term" value="F:ribose-5-phosphate isomerase activity"/>
    <property type="evidence" value="ECO:0007669"/>
    <property type="project" value="TreeGrafter"/>
</dbReference>
<evidence type="ECO:0000313" key="8">
    <source>
        <dbReference type="EMBL" id="MTV43702.1"/>
    </source>
</evidence>
<dbReference type="EMBL" id="CMWB01000001">
    <property type="protein sequence ID" value="CKI81324.1"/>
    <property type="molecule type" value="Genomic_DNA"/>
</dbReference>
<evidence type="ECO:0000256" key="1">
    <source>
        <dbReference type="ARBA" id="ARBA00008754"/>
    </source>
</evidence>
<dbReference type="EMBL" id="NNBW01000003">
    <property type="protein sequence ID" value="OYL32236.1"/>
    <property type="molecule type" value="Genomic_DNA"/>
</dbReference>
<dbReference type="UniPathway" id="UPA00702">
    <property type="reaction ID" value="UER00714"/>
</dbReference>
<comment type="subunit">
    <text evidence="4">Heteromultimeric protein consisting of LacA and LacB.</text>
</comment>
<evidence type="ECO:0000313" key="22">
    <source>
        <dbReference type="Proteomes" id="UP000310997"/>
    </source>
</evidence>
<evidence type="ECO:0000256" key="2">
    <source>
        <dbReference type="ARBA" id="ARBA00022736"/>
    </source>
</evidence>
<dbReference type="InterPro" id="IPR036569">
    <property type="entry name" value="RpiB_LacA_LacB_sf"/>
</dbReference>
<dbReference type="GO" id="GO:0019512">
    <property type="term" value="P:lactose catabolic process via tagatose-6-phosphate"/>
    <property type="evidence" value="ECO:0007669"/>
    <property type="project" value="UniProtKB-UniRule"/>
</dbReference>
<evidence type="ECO:0000313" key="13">
    <source>
        <dbReference type="EMBL" id="VFI32275.1"/>
    </source>
</evidence>
<evidence type="ECO:0000313" key="12">
    <source>
        <dbReference type="EMBL" id="TVX73089.1"/>
    </source>
</evidence>
<dbReference type="InterPro" id="IPR004784">
    <property type="entry name" value="LacB"/>
</dbReference>
<dbReference type="Pfam" id="PF02502">
    <property type="entry name" value="LacAB_rpiB"/>
    <property type="match status" value="1"/>
</dbReference>
<evidence type="ECO:0000313" key="19">
    <source>
        <dbReference type="Proteomes" id="UP000214939"/>
    </source>
</evidence>
<evidence type="ECO:0000313" key="21">
    <source>
        <dbReference type="Proteomes" id="UP000304540"/>
    </source>
</evidence>
<dbReference type="EMBL" id="CAAQRO010000018">
    <property type="protein sequence ID" value="VMD02152.1"/>
    <property type="molecule type" value="Genomic_DNA"/>
</dbReference>
<dbReference type="SUPFAM" id="SSF89623">
    <property type="entry name" value="Ribose/Galactose isomerase RpiB/AlsB"/>
    <property type="match status" value="1"/>
</dbReference>
<evidence type="ECO:0000313" key="23">
    <source>
        <dbReference type="Proteomes" id="UP000311381"/>
    </source>
</evidence>
<evidence type="ECO:0000313" key="7">
    <source>
        <dbReference type="EMBL" id="MDS8038348.1"/>
    </source>
</evidence>
<evidence type="ECO:0000313" key="24">
    <source>
        <dbReference type="Proteomes" id="UP000315060"/>
    </source>
</evidence>
<dbReference type="AlphaFoldDB" id="A0A062WPI3"/>
<evidence type="ECO:0000313" key="10">
    <source>
        <dbReference type="EMBL" id="OYL32236.1"/>
    </source>
</evidence>